<feature type="signal peptide" evidence="1">
    <location>
        <begin position="1"/>
        <end position="24"/>
    </location>
</feature>
<sequence>MLRMIRKAAVAAAAILSSAMPLSAAVIINSANSGYNFSIDYTGYVNNASTNQVSAFADFTFNGVTNNGLTYNFSYTMTNDSIVDSRIRSFGFDTSGTVTSLTATGVYPYTDQDGQFPSYGTLDLCFIATSNGQCNGGPGGLTSNPDQSGTGTFAITFANVMEAVTFDNFAVRFQSINPTVNGSSSGLGLGSLVSGGGGNPITAPEPGTWLMLLVGFGLVGHMLRQQRRSTLFPQAA</sequence>
<accession>A0A9J9LEH2</accession>
<dbReference type="Pfam" id="PF07589">
    <property type="entry name" value="PEP-CTERM"/>
    <property type="match status" value="1"/>
</dbReference>
<dbReference type="KEGG" id="swi:Swit_4374"/>
<feature type="chain" id="PRO_5039915994" description="Ice-binding protein C-terminal domain-containing protein" evidence="1">
    <location>
        <begin position="25"/>
        <end position="236"/>
    </location>
</feature>
<dbReference type="Proteomes" id="UP000001989">
    <property type="component" value="Chromosome"/>
</dbReference>
<proteinExistence type="predicted"/>
<dbReference type="NCBIfam" id="NF033947">
    <property type="entry name" value="PEP-cistern"/>
    <property type="match status" value="1"/>
</dbReference>
<dbReference type="AlphaFoldDB" id="A0A9J9LEH2"/>
<dbReference type="InterPro" id="IPR013424">
    <property type="entry name" value="Ice-binding_C"/>
</dbReference>
<protein>
    <recommendedName>
        <fullName evidence="2">Ice-binding protein C-terminal domain-containing protein</fullName>
    </recommendedName>
</protein>
<keyword evidence="1" id="KW-0732">Signal</keyword>
<organism evidence="3 4">
    <name type="scientific">Rhizorhabdus wittichii (strain DSM 6014 / CCUG 31198 / JCM 15750 / NBRC 105917 / EY 4224 / RW1)</name>
    <name type="common">Sphingomonas wittichii</name>
    <dbReference type="NCBI Taxonomy" id="392499"/>
    <lineage>
        <taxon>Bacteria</taxon>
        <taxon>Pseudomonadati</taxon>
        <taxon>Pseudomonadota</taxon>
        <taxon>Alphaproteobacteria</taxon>
        <taxon>Sphingomonadales</taxon>
        <taxon>Sphingomonadaceae</taxon>
        <taxon>Rhizorhabdus</taxon>
    </lineage>
</organism>
<evidence type="ECO:0000259" key="2">
    <source>
        <dbReference type="Pfam" id="PF07589"/>
    </source>
</evidence>
<dbReference type="EMBL" id="CP000699">
    <property type="protein sequence ID" value="ABQ70712.1"/>
    <property type="molecule type" value="Genomic_DNA"/>
</dbReference>
<evidence type="ECO:0000313" key="3">
    <source>
        <dbReference type="EMBL" id="ABQ70712.1"/>
    </source>
</evidence>
<keyword evidence="4" id="KW-1185">Reference proteome</keyword>
<evidence type="ECO:0000256" key="1">
    <source>
        <dbReference type="SAM" id="SignalP"/>
    </source>
</evidence>
<reference evidence="3 4" key="1">
    <citation type="journal article" date="2010" name="J. Bacteriol.">
        <title>Genome sequence of the dioxin-mineralizing bacterium Sphingomonas wittichii RW1.</title>
        <authorList>
            <person name="Miller T.R."/>
            <person name="Delcher A.L."/>
            <person name="Salzberg S.L."/>
            <person name="Saunders E."/>
            <person name="Detter J.C."/>
            <person name="Halden R.U."/>
        </authorList>
    </citation>
    <scope>NUCLEOTIDE SEQUENCE [LARGE SCALE GENOMIC DNA]</scope>
    <source>
        <strain evidence="4">DSM 6014 / CCUG 31198 / JCM 15750 / NBRC 105917 / EY 4224 / RW1</strain>
    </source>
</reference>
<feature type="domain" description="Ice-binding protein C-terminal" evidence="2">
    <location>
        <begin position="203"/>
        <end position="228"/>
    </location>
</feature>
<evidence type="ECO:0000313" key="4">
    <source>
        <dbReference type="Proteomes" id="UP000001989"/>
    </source>
</evidence>
<gene>
    <name evidence="3" type="ordered locus">Swit_4374</name>
</gene>
<name>A0A9J9LEH2_RHIWR</name>
<dbReference type="NCBIfam" id="NF035944">
    <property type="entry name" value="PEPxxWA-CTERM"/>
    <property type="match status" value="1"/>
</dbReference>